<dbReference type="NCBIfam" id="TIGR01764">
    <property type="entry name" value="excise"/>
    <property type="match status" value="1"/>
</dbReference>
<dbReference type="InterPro" id="IPR010093">
    <property type="entry name" value="SinI_DNA-bd"/>
</dbReference>
<accession>A0A1M5ZKI2</accession>
<dbReference type="OrthoDB" id="9800833at2"/>
<proteinExistence type="predicted"/>
<dbReference type="Proteomes" id="UP000183995">
    <property type="component" value="Unassembled WGS sequence"/>
</dbReference>
<dbReference type="AlphaFoldDB" id="A0A1M5ZKI2"/>
<protein>
    <submittedName>
        <fullName evidence="2">DNA binding domain-containing protein, excisionase family</fullName>
    </submittedName>
</protein>
<dbReference type="InterPro" id="IPR038148">
    <property type="entry name" value="Tn1545/Tn916_Xis"/>
</dbReference>
<dbReference type="InterPro" id="IPR041657">
    <property type="entry name" value="HTH_17"/>
</dbReference>
<name>A0A1M5ZKI2_9FIRM</name>
<evidence type="ECO:0000313" key="2">
    <source>
        <dbReference type="EMBL" id="SHI24730.1"/>
    </source>
</evidence>
<dbReference type="EMBL" id="FQXV01000027">
    <property type="protein sequence ID" value="SHI24730.1"/>
    <property type="molecule type" value="Genomic_DNA"/>
</dbReference>
<dbReference type="Gene3D" id="3.90.105.50">
    <property type="match status" value="1"/>
</dbReference>
<keyword evidence="3" id="KW-1185">Reference proteome</keyword>
<organism evidence="2 3">
    <name type="scientific">Sporobacter termitidis DSM 10068</name>
    <dbReference type="NCBI Taxonomy" id="1123282"/>
    <lineage>
        <taxon>Bacteria</taxon>
        <taxon>Bacillati</taxon>
        <taxon>Bacillota</taxon>
        <taxon>Clostridia</taxon>
        <taxon>Eubacteriales</taxon>
        <taxon>Oscillospiraceae</taxon>
        <taxon>Sporobacter</taxon>
    </lineage>
</organism>
<sequence length="81" mass="9111">MFVNEPNCIRGTNRLNEDQKQPAKLTYTVDEAAEILGLSRPVMYSLCHSPDCKFSIRIGKRILISKVALEAWLSEQAAAQM</sequence>
<feature type="domain" description="Helix-turn-helix" evidence="1">
    <location>
        <begin position="27"/>
        <end position="76"/>
    </location>
</feature>
<gene>
    <name evidence="2" type="ORF">SAMN02745823_03859</name>
</gene>
<evidence type="ECO:0000313" key="3">
    <source>
        <dbReference type="Proteomes" id="UP000183995"/>
    </source>
</evidence>
<dbReference type="STRING" id="1123282.SAMN02745823_03859"/>
<dbReference type="Pfam" id="PF12728">
    <property type="entry name" value="HTH_17"/>
    <property type="match status" value="1"/>
</dbReference>
<reference evidence="2 3" key="1">
    <citation type="submission" date="2016-11" db="EMBL/GenBank/DDBJ databases">
        <authorList>
            <person name="Jaros S."/>
            <person name="Januszkiewicz K."/>
            <person name="Wedrychowicz H."/>
        </authorList>
    </citation>
    <scope>NUCLEOTIDE SEQUENCE [LARGE SCALE GENOMIC DNA]</scope>
    <source>
        <strain evidence="2 3">DSM 10068</strain>
    </source>
</reference>
<evidence type="ECO:0000259" key="1">
    <source>
        <dbReference type="Pfam" id="PF12728"/>
    </source>
</evidence>
<dbReference type="GO" id="GO:0003677">
    <property type="term" value="F:DNA binding"/>
    <property type="evidence" value="ECO:0007669"/>
    <property type="project" value="InterPro"/>
</dbReference>